<sequence>MPGPEAQGYESLAPVAKQVEVRHGQRWVPPRRLVIAIALAASVVAVLSVALAHPAYKLPAFGTTSYRRVRASTASKCSSLELASRRNNGSFWVVEAVQTRMPELVIRPRDNSFEGCFGAASAYFTVRIHYGNETQVLGGPSYQDPLGVYHYDAFPRGLEMPGTDEGVLEAKLDFGYYPAAEDGQPCSLPVCNVEEVARTGVLYSGEEILDATGQRVTLRVNNRPTSVNAPAPVCEILDPLPVAFFDATNDFAYADSNGRRCSIRKVGVDLPHRPPLRWIQILGDSNSRYMANQLAVMLNLTLAAKHTANNEKHPTTKIYHDGSGSGIVLAFEWVFVRSSPGDVRDLDAVNLSSLGAYLTSVPFADPPKWPESYTATPVQMTDLFFSFGSHAPTLSQLGMRAGVERLRPGLEQRFALARNRYILLTAATEPSKVPAKYGPQWAMRNNLNIDVAQNAVAREFATSIGALVVDYFTMTRTIPMRLTRDPVHFLTPVYAAQSDILWTALYLADERKRASESGSGSRVDGVIDG</sequence>
<keyword evidence="3" id="KW-1185">Reference proteome</keyword>
<proteinExistence type="predicted"/>
<dbReference type="Proteomes" id="UP000237144">
    <property type="component" value="Unassembled WGS sequence"/>
</dbReference>
<feature type="transmembrane region" description="Helical" evidence="1">
    <location>
        <begin position="33"/>
        <end position="56"/>
    </location>
</feature>
<keyword evidence="1" id="KW-0472">Membrane</keyword>
<reference evidence="2 3" key="1">
    <citation type="journal article" date="2018" name="Front. Microbiol.">
        <title>Prospects for Fungal Bioremediation of Acidic Radioactive Waste Sites: Characterization and Genome Sequence of Rhodotorula taiwanensis MD1149.</title>
        <authorList>
            <person name="Tkavc R."/>
            <person name="Matrosova V.Y."/>
            <person name="Grichenko O.E."/>
            <person name="Gostincar C."/>
            <person name="Volpe R.P."/>
            <person name="Klimenkova P."/>
            <person name="Gaidamakova E.K."/>
            <person name="Zhou C.E."/>
            <person name="Stewart B.J."/>
            <person name="Lyman M.G."/>
            <person name="Malfatti S.A."/>
            <person name="Rubinfeld B."/>
            <person name="Courtot M."/>
            <person name="Singh J."/>
            <person name="Dalgard C.L."/>
            <person name="Hamilton T."/>
            <person name="Frey K.G."/>
            <person name="Gunde-Cimerman N."/>
            <person name="Dugan L."/>
            <person name="Daly M.J."/>
        </authorList>
    </citation>
    <scope>NUCLEOTIDE SEQUENCE [LARGE SCALE GENOMIC DNA]</scope>
    <source>
        <strain evidence="2 3">MD1149</strain>
    </source>
</reference>
<accession>A0A2S5BFE9</accession>
<evidence type="ECO:0000313" key="3">
    <source>
        <dbReference type="Proteomes" id="UP000237144"/>
    </source>
</evidence>
<comment type="caution">
    <text evidence="2">The sequence shown here is derived from an EMBL/GenBank/DDBJ whole genome shotgun (WGS) entry which is preliminary data.</text>
</comment>
<protein>
    <submittedName>
        <fullName evidence="2">Uncharacterized protein</fullName>
    </submittedName>
</protein>
<keyword evidence="1" id="KW-0812">Transmembrane</keyword>
<keyword evidence="1" id="KW-1133">Transmembrane helix</keyword>
<evidence type="ECO:0000313" key="2">
    <source>
        <dbReference type="EMBL" id="POY75495.1"/>
    </source>
</evidence>
<organism evidence="2 3">
    <name type="scientific">Rhodotorula taiwanensis</name>
    <dbReference type="NCBI Taxonomy" id="741276"/>
    <lineage>
        <taxon>Eukaryota</taxon>
        <taxon>Fungi</taxon>
        <taxon>Dikarya</taxon>
        <taxon>Basidiomycota</taxon>
        <taxon>Pucciniomycotina</taxon>
        <taxon>Microbotryomycetes</taxon>
        <taxon>Sporidiobolales</taxon>
        <taxon>Sporidiobolaceae</taxon>
        <taxon>Rhodotorula</taxon>
    </lineage>
</organism>
<dbReference type="OrthoDB" id="2524468at2759"/>
<dbReference type="AlphaFoldDB" id="A0A2S5BFE9"/>
<gene>
    <name evidence="2" type="ORF">BMF94_1397</name>
</gene>
<name>A0A2S5BFE9_9BASI</name>
<evidence type="ECO:0000256" key="1">
    <source>
        <dbReference type="SAM" id="Phobius"/>
    </source>
</evidence>
<dbReference type="EMBL" id="PJQD01000014">
    <property type="protein sequence ID" value="POY75495.1"/>
    <property type="molecule type" value="Genomic_DNA"/>
</dbReference>